<keyword evidence="1" id="KW-0812">Transmembrane</keyword>
<proteinExistence type="predicted"/>
<protein>
    <submittedName>
        <fullName evidence="2">Uncharacterized protein</fullName>
    </submittedName>
</protein>
<comment type="caution">
    <text evidence="2">The sequence shown here is derived from an EMBL/GenBank/DDBJ whole genome shotgun (WGS) entry which is preliminary data.</text>
</comment>
<evidence type="ECO:0000313" key="2">
    <source>
        <dbReference type="EMBL" id="MBR9726671.1"/>
    </source>
</evidence>
<accession>A0ABS5HY32</accession>
<dbReference type="EMBL" id="JAAIKR010000001">
    <property type="protein sequence ID" value="MBR9726671.1"/>
    <property type="molecule type" value="Genomic_DNA"/>
</dbReference>
<sequence length="124" mass="14374">MLAKPLYEILPLTYLSVGSIGIISAQPIYALFSAVTVFLYGAYIYNQRSINRRTDPKRKRKKGFIPEFLYGQLPFLFILSAGLLNRLYPKDSSILFGIFLFTFGLYLLLRRSSFRQHKYPISSY</sequence>
<keyword evidence="1" id="KW-1133">Transmembrane helix</keyword>
<keyword evidence="3" id="KW-1185">Reference proteome</keyword>
<keyword evidence="1" id="KW-0472">Membrane</keyword>
<organism evidence="2 3">
    <name type="scientific">Shewanella intestini</name>
    <dbReference type="NCBI Taxonomy" id="2017544"/>
    <lineage>
        <taxon>Bacteria</taxon>
        <taxon>Pseudomonadati</taxon>
        <taxon>Pseudomonadota</taxon>
        <taxon>Gammaproteobacteria</taxon>
        <taxon>Alteromonadales</taxon>
        <taxon>Shewanellaceae</taxon>
        <taxon>Shewanella</taxon>
    </lineage>
</organism>
<name>A0ABS5HY32_9GAMM</name>
<feature type="transmembrane region" description="Helical" evidence="1">
    <location>
        <begin position="93"/>
        <end position="109"/>
    </location>
</feature>
<dbReference type="Proteomes" id="UP000811844">
    <property type="component" value="Unassembled WGS sequence"/>
</dbReference>
<feature type="transmembrane region" description="Helical" evidence="1">
    <location>
        <begin position="64"/>
        <end position="87"/>
    </location>
</feature>
<feature type="transmembrane region" description="Helical" evidence="1">
    <location>
        <begin position="20"/>
        <end position="43"/>
    </location>
</feature>
<gene>
    <name evidence="2" type="ORF">G3R48_01530</name>
</gene>
<reference evidence="2 3" key="1">
    <citation type="submission" date="2020-02" db="EMBL/GenBank/DDBJ databases">
        <title>Shewanella WXL01 sp. nov., a marine bacterium isolated from green algae in Luhuitou Fringing Reef (Northern South China Sea).</title>
        <authorList>
            <person name="Wang X."/>
        </authorList>
    </citation>
    <scope>NUCLEOTIDE SEQUENCE [LARGE SCALE GENOMIC DNA]</scope>
    <source>
        <strain evidence="2 3">MCCC 1A01895</strain>
    </source>
</reference>
<dbReference type="RefSeq" id="WP_153660957.1">
    <property type="nucleotide sequence ID" value="NZ_JAAIKR010000001.1"/>
</dbReference>
<evidence type="ECO:0000313" key="3">
    <source>
        <dbReference type="Proteomes" id="UP000811844"/>
    </source>
</evidence>
<evidence type="ECO:0000256" key="1">
    <source>
        <dbReference type="SAM" id="Phobius"/>
    </source>
</evidence>